<gene>
    <name evidence="1" type="ORF">S03H2_62755</name>
</gene>
<evidence type="ECO:0000313" key="1">
    <source>
        <dbReference type="EMBL" id="GAH79463.1"/>
    </source>
</evidence>
<feature type="non-terminal residue" evidence="1">
    <location>
        <position position="1"/>
    </location>
</feature>
<proteinExistence type="predicted"/>
<protein>
    <submittedName>
        <fullName evidence="1">Uncharacterized protein</fullName>
    </submittedName>
</protein>
<dbReference type="EMBL" id="BARU01040609">
    <property type="protein sequence ID" value="GAH79463.1"/>
    <property type="molecule type" value="Genomic_DNA"/>
</dbReference>
<organism evidence="1">
    <name type="scientific">marine sediment metagenome</name>
    <dbReference type="NCBI Taxonomy" id="412755"/>
    <lineage>
        <taxon>unclassified sequences</taxon>
        <taxon>metagenomes</taxon>
        <taxon>ecological metagenomes</taxon>
    </lineage>
</organism>
<sequence length="74" mass="8228">TDHSIKIKGVPKSATKISEGVYQYMQFLGQSSHLAKNINDTFIIRPIVKVNKRVYDKGIVQESGNVIPISLVDV</sequence>
<comment type="caution">
    <text evidence="1">The sequence shown here is derived from an EMBL/GenBank/DDBJ whole genome shotgun (WGS) entry which is preliminary data.</text>
</comment>
<dbReference type="AlphaFoldDB" id="X1KBN0"/>
<reference evidence="1" key="1">
    <citation type="journal article" date="2014" name="Front. Microbiol.">
        <title>High frequency of phylogenetically diverse reductive dehalogenase-homologous genes in deep subseafloor sedimentary metagenomes.</title>
        <authorList>
            <person name="Kawai M."/>
            <person name="Futagami T."/>
            <person name="Toyoda A."/>
            <person name="Takaki Y."/>
            <person name="Nishi S."/>
            <person name="Hori S."/>
            <person name="Arai W."/>
            <person name="Tsubouchi T."/>
            <person name="Morono Y."/>
            <person name="Uchiyama I."/>
            <person name="Ito T."/>
            <person name="Fujiyama A."/>
            <person name="Inagaki F."/>
            <person name="Takami H."/>
        </authorList>
    </citation>
    <scope>NUCLEOTIDE SEQUENCE</scope>
    <source>
        <strain evidence="1">Expedition CK06-06</strain>
    </source>
</reference>
<name>X1KBN0_9ZZZZ</name>
<accession>X1KBN0</accession>